<keyword evidence="2 6" id="KW-0812">Transmembrane</keyword>
<proteinExistence type="inferred from homology"/>
<organism evidence="8 9">
    <name type="scientific">Aspergillus kawachii</name>
    <name type="common">White koji mold</name>
    <name type="synonym">Aspergillus awamori var. kawachi</name>
    <dbReference type="NCBI Taxonomy" id="1069201"/>
    <lineage>
        <taxon>Eukaryota</taxon>
        <taxon>Fungi</taxon>
        <taxon>Dikarya</taxon>
        <taxon>Ascomycota</taxon>
        <taxon>Pezizomycotina</taxon>
        <taxon>Eurotiomycetes</taxon>
        <taxon>Eurotiomycetidae</taxon>
        <taxon>Eurotiales</taxon>
        <taxon>Aspergillaceae</taxon>
        <taxon>Aspergillus</taxon>
        <taxon>Aspergillus subgen. Circumdati</taxon>
    </lineage>
</organism>
<dbReference type="EMBL" id="BCWF01000016">
    <property type="protein sequence ID" value="GAT22743.1"/>
    <property type="molecule type" value="Genomic_DNA"/>
</dbReference>
<evidence type="ECO:0000256" key="2">
    <source>
        <dbReference type="ARBA" id="ARBA00022692"/>
    </source>
</evidence>
<reference evidence="9" key="2">
    <citation type="submission" date="2016-02" db="EMBL/GenBank/DDBJ databases">
        <title>Genome sequencing of Aspergillus luchuensis NBRC 4314.</title>
        <authorList>
            <person name="Yamada O."/>
        </authorList>
    </citation>
    <scope>NUCLEOTIDE SEQUENCE [LARGE SCALE GENOMIC DNA]</scope>
    <source>
        <strain evidence="9">RIB 2604</strain>
    </source>
</reference>
<dbReference type="GO" id="GO:0016020">
    <property type="term" value="C:membrane"/>
    <property type="evidence" value="ECO:0007669"/>
    <property type="project" value="UniProtKB-SubCell"/>
</dbReference>
<feature type="transmembrane region" description="Helical" evidence="6">
    <location>
        <begin position="150"/>
        <end position="172"/>
    </location>
</feature>
<dbReference type="VEuPathDB" id="FungiDB:ASPFODRAFT_146185"/>
<keyword evidence="3 6" id="KW-1133">Transmembrane helix</keyword>
<feature type="transmembrane region" description="Helical" evidence="6">
    <location>
        <begin position="54"/>
        <end position="79"/>
    </location>
</feature>
<dbReference type="InterPro" id="IPR052337">
    <property type="entry name" value="SAT4-like"/>
</dbReference>
<evidence type="ECO:0000256" key="4">
    <source>
        <dbReference type="ARBA" id="ARBA00023136"/>
    </source>
</evidence>
<feature type="transmembrane region" description="Helical" evidence="6">
    <location>
        <begin position="184"/>
        <end position="208"/>
    </location>
</feature>
<sequence>MSSPFGEPPKGLNLEEDSTGRNDAVVVCMYALAFVTIGFRLFSRIKVQQANIGLDDWLIIGALLSGTANMACAIAGGHYGLGKHVWVVTLDEIINMVHWTMWACIALSIAYWIGCSVAFLCSCQPVSYFWTQYENPLGGYVRYDIYPFYIAHAVANMVGDLLILLVPIPLVWRLKLRVGQKIQILSIFLLGGFVCVASAIRIYYFTFINDVDVTWNLGNVFIWSSVEPSIGIVCACLPVLQPLFRTIINRRSMPNRTTTKGVRFAPDIMSKIHGDDRRQAREDEAVLTTTSVHIEMDGAGKGRISDEEEAMGYDLMSIKVQKDFQMEEEHRR</sequence>
<feature type="transmembrane region" description="Helical" evidence="6">
    <location>
        <begin position="24"/>
        <end position="42"/>
    </location>
</feature>
<evidence type="ECO:0000313" key="8">
    <source>
        <dbReference type="EMBL" id="GAT22743.1"/>
    </source>
</evidence>
<gene>
    <name evidence="8" type="ORF">RIB2604_01601580</name>
</gene>
<keyword evidence="4 6" id="KW-0472">Membrane</keyword>
<dbReference type="PANTHER" id="PTHR33048">
    <property type="entry name" value="PTH11-LIKE INTEGRAL MEMBRANE PROTEIN (AFU_ORTHOLOGUE AFUA_5G11245)"/>
    <property type="match status" value="1"/>
</dbReference>
<accession>A0A146FB37</accession>
<reference evidence="8 9" key="1">
    <citation type="journal article" date="2016" name="DNA Res.">
        <title>Genome sequence of Aspergillus luchuensis NBRC 4314.</title>
        <authorList>
            <person name="Yamada O."/>
            <person name="Machida M."/>
            <person name="Hosoyama A."/>
            <person name="Goto M."/>
            <person name="Takahashi T."/>
            <person name="Futagami T."/>
            <person name="Yamagata Y."/>
            <person name="Takeuchi M."/>
            <person name="Kobayashi T."/>
            <person name="Koike H."/>
            <person name="Abe K."/>
            <person name="Asai K."/>
            <person name="Arita M."/>
            <person name="Fujita N."/>
            <person name="Fukuda K."/>
            <person name="Higa K."/>
            <person name="Horikawa H."/>
            <person name="Ishikawa T."/>
            <person name="Jinno K."/>
            <person name="Kato Y."/>
            <person name="Kirimura K."/>
            <person name="Mizutani O."/>
            <person name="Nakasone K."/>
            <person name="Sano M."/>
            <person name="Shiraishi Y."/>
            <person name="Tsukahara M."/>
            <person name="Gomi K."/>
        </authorList>
    </citation>
    <scope>NUCLEOTIDE SEQUENCE [LARGE SCALE GENOMIC DNA]</scope>
    <source>
        <strain evidence="8 9">RIB 2604</strain>
    </source>
</reference>
<feature type="domain" description="Rhodopsin" evidence="7">
    <location>
        <begin position="97"/>
        <end position="245"/>
    </location>
</feature>
<comment type="similarity">
    <text evidence="5">Belongs to the SAT4 family.</text>
</comment>
<evidence type="ECO:0000256" key="1">
    <source>
        <dbReference type="ARBA" id="ARBA00004141"/>
    </source>
</evidence>
<dbReference type="AlphaFoldDB" id="A0A146FB37"/>
<dbReference type="Pfam" id="PF20684">
    <property type="entry name" value="Fung_rhodopsin"/>
    <property type="match status" value="1"/>
</dbReference>
<dbReference type="PANTHER" id="PTHR33048:SF163">
    <property type="entry name" value="INTEGRAL MEMBRANE PROTEIN (AFU_ORTHOLOGUE AFUA_8G05510)"/>
    <property type="match status" value="1"/>
</dbReference>
<comment type="subcellular location">
    <subcellularLocation>
        <location evidence="1">Membrane</location>
        <topology evidence="1">Multi-pass membrane protein</topology>
    </subcellularLocation>
</comment>
<evidence type="ECO:0000259" key="7">
    <source>
        <dbReference type="Pfam" id="PF20684"/>
    </source>
</evidence>
<comment type="caution">
    <text evidence="8">The sequence shown here is derived from an EMBL/GenBank/DDBJ whole genome shotgun (WGS) entry which is preliminary data.</text>
</comment>
<name>A0A146FB37_ASPKA</name>
<evidence type="ECO:0000256" key="5">
    <source>
        <dbReference type="ARBA" id="ARBA00038359"/>
    </source>
</evidence>
<evidence type="ECO:0000256" key="3">
    <source>
        <dbReference type="ARBA" id="ARBA00022989"/>
    </source>
</evidence>
<evidence type="ECO:0000313" key="9">
    <source>
        <dbReference type="Proteomes" id="UP000075230"/>
    </source>
</evidence>
<dbReference type="InterPro" id="IPR049326">
    <property type="entry name" value="Rhodopsin_dom_fungi"/>
</dbReference>
<evidence type="ECO:0000256" key="6">
    <source>
        <dbReference type="SAM" id="Phobius"/>
    </source>
</evidence>
<dbReference type="Proteomes" id="UP000075230">
    <property type="component" value="Unassembled WGS sequence"/>
</dbReference>
<feature type="transmembrane region" description="Helical" evidence="6">
    <location>
        <begin position="109"/>
        <end position="130"/>
    </location>
</feature>
<protein>
    <submittedName>
        <fullName evidence="8">Integral membrane protein PTH11-like</fullName>
    </submittedName>
</protein>